<feature type="transmembrane region" description="Helical" evidence="7">
    <location>
        <begin position="266"/>
        <end position="286"/>
    </location>
</feature>
<dbReference type="GO" id="GO:0055085">
    <property type="term" value="P:transmembrane transport"/>
    <property type="evidence" value="ECO:0007669"/>
    <property type="project" value="InterPro"/>
</dbReference>
<comment type="subcellular location">
    <subcellularLocation>
        <location evidence="1 7">Cell membrane</location>
        <topology evidence="1 7">Multi-pass membrane protein</topology>
    </subcellularLocation>
</comment>
<dbReference type="SUPFAM" id="SSF161098">
    <property type="entry name" value="MetI-like"/>
    <property type="match status" value="1"/>
</dbReference>
<feature type="transmembrane region" description="Helical" evidence="7">
    <location>
        <begin position="116"/>
        <end position="136"/>
    </location>
</feature>
<dbReference type="GO" id="GO:0005886">
    <property type="term" value="C:plasma membrane"/>
    <property type="evidence" value="ECO:0007669"/>
    <property type="project" value="UniProtKB-SubCell"/>
</dbReference>
<evidence type="ECO:0000256" key="5">
    <source>
        <dbReference type="ARBA" id="ARBA00022989"/>
    </source>
</evidence>
<keyword evidence="5 7" id="KW-1133">Transmembrane helix</keyword>
<keyword evidence="6 7" id="KW-0472">Membrane</keyword>
<reference evidence="9 10" key="1">
    <citation type="submission" date="2017-08" db="EMBL/GenBank/DDBJ databases">
        <title>Substantial Increase in Enzyme Production by Combined Drug-Resistance Mutations in Paenibacillus agaridevorans.</title>
        <authorList>
            <person name="Tanaka Y."/>
            <person name="Funane K."/>
            <person name="Hosaka T."/>
            <person name="Shiwa Y."/>
            <person name="Fujita N."/>
            <person name="Miyazaki T."/>
            <person name="Yoshikawa H."/>
            <person name="Murakami K."/>
            <person name="Kasahara K."/>
            <person name="Inaoka T."/>
            <person name="Hiraga Y."/>
            <person name="Ochi K."/>
        </authorList>
    </citation>
    <scope>NUCLEOTIDE SEQUENCE [LARGE SCALE GENOMIC DNA]</scope>
    <source>
        <strain evidence="9 10">T-3040</strain>
    </source>
</reference>
<evidence type="ECO:0000259" key="8">
    <source>
        <dbReference type="PROSITE" id="PS50928"/>
    </source>
</evidence>
<dbReference type="PANTHER" id="PTHR43744:SF9">
    <property type="entry name" value="POLYGALACTURONAN_RHAMNOGALACTURONAN TRANSPORT SYSTEM PERMEASE PROTEIN YTCP"/>
    <property type="match status" value="1"/>
</dbReference>
<dbReference type="Pfam" id="PF00528">
    <property type="entry name" value="BPD_transp_1"/>
    <property type="match status" value="1"/>
</dbReference>
<protein>
    <submittedName>
        <fullName evidence="9">Sugar ABC transporter permease</fullName>
    </submittedName>
</protein>
<feature type="transmembrane region" description="Helical" evidence="7">
    <location>
        <begin position="20"/>
        <end position="41"/>
    </location>
</feature>
<name>A0A2R5ERB2_9BACL</name>
<dbReference type="EMBL" id="BDQX01000031">
    <property type="protein sequence ID" value="GBG05931.1"/>
    <property type="molecule type" value="Genomic_DNA"/>
</dbReference>
<evidence type="ECO:0000256" key="6">
    <source>
        <dbReference type="ARBA" id="ARBA00023136"/>
    </source>
</evidence>
<dbReference type="AlphaFoldDB" id="A0A2R5ERB2"/>
<evidence type="ECO:0000256" key="3">
    <source>
        <dbReference type="ARBA" id="ARBA00022475"/>
    </source>
</evidence>
<evidence type="ECO:0000256" key="1">
    <source>
        <dbReference type="ARBA" id="ARBA00004651"/>
    </source>
</evidence>
<dbReference type="PROSITE" id="PS50928">
    <property type="entry name" value="ABC_TM1"/>
    <property type="match status" value="1"/>
</dbReference>
<feature type="domain" description="ABC transmembrane type-1" evidence="8">
    <location>
        <begin position="81"/>
        <end position="282"/>
    </location>
</feature>
<dbReference type="CDD" id="cd06261">
    <property type="entry name" value="TM_PBP2"/>
    <property type="match status" value="1"/>
</dbReference>
<comment type="caution">
    <text evidence="9">The sequence shown here is derived from an EMBL/GenBank/DDBJ whole genome shotgun (WGS) entry which is preliminary data.</text>
</comment>
<dbReference type="InterPro" id="IPR035906">
    <property type="entry name" value="MetI-like_sf"/>
</dbReference>
<evidence type="ECO:0000313" key="10">
    <source>
        <dbReference type="Proteomes" id="UP000245202"/>
    </source>
</evidence>
<evidence type="ECO:0000256" key="2">
    <source>
        <dbReference type="ARBA" id="ARBA00022448"/>
    </source>
</evidence>
<feature type="transmembrane region" description="Helical" evidence="7">
    <location>
        <begin position="85"/>
        <end position="104"/>
    </location>
</feature>
<evidence type="ECO:0000256" key="7">
    <source>
        <dbReference type="RuleBase" id="RU363032"/>
    </source>
</evidence>
<feature type="transmembrane region" description="Helical" evidence="7">
    <location>
        <begin position="190"/>
        <end position="212"/>
    </location>
</feature>
<dbReference type="PANTHER" id="PTHR43744">
    <property type="entry name" value="ABC TRANSPORTER PERMEASE PROTEIN MG189-RELATED-RELATED"/>
    <property type="match status" value="1"/>
</dbReference>
<gene>
    <name evidence="9" type="ORF">PAT3040_00417</name>
</gene>
<dbReference type="InterPro" id="IPR000515">
    <property type="entry name" value="MetI-like"/>
</dbReference>
<evidence type="ECO:0000313" key="9">
    <source>
        <dbReference type="EMBL" id="GBG05931.1"/>
    </source>
</evidence>
<evidence type="ECO:0000256" key="4">
    <source>
        <dbReference type="ARBA" id="ARBA00022692"/>
    </source>
</evidence>
<sequence length="301" mass="33898">MTIYPNRLIKESPGDRVFNVATHLYLWIIFVLVAYPLIYVVSASFSAPSAVISGKVWLWPVEPTLNGYEAVFKNKQLVSGFANSIFYMVAGTLINLVMTVMAAFPLSRKELSGRNLFMAIFVFTMLFSGGLIPNFLLVRDLGMLDTRWAMLLPVALSVWNVIITRTYFQATIPDELYEAASMDGCNDFRFLLRMALPLSAPILAVIALYYGVGHWNSYFNALIYLKSPDLQPLQIILRNILVLNQLDPTMMQDFEALQRKQGLVDIVKYAVIVVASVPVLLIYPFVQKYFVRGIMIGAIKG</sequence>
<dbReference type="Gene3D" id="1.10.3720.10">
    <property type="entry name" value="MetI-like"/>
    <property type="match status" value="1"/>
</dbReference>
<keyword evidence="4 7" id="KW-0812">Transmembrane</keyword>
<organism evidence="9 10">
    <name type="scientific">Paenibacillus agaridevorans</name>
    <dbReference type="NCBI Taxonomy" id="171404"/>
    <lineage>
        <taxon>Bacteria</taxon>
        <taxon>Bacillati</taxon>
        <taxon>Bacillota</taxon>
        <taxon>Bacilli</taxon>
        <taxon>Bacillales</taxon>
        <taxon>Paenibacillaceae</taxon>
        <taxon>Paenibacillus</taxon>
    </lineage>
</organism>
<feature type="transmembrane region" description="Helical" evidence="7">
    <location>
        <begin position="148"/>
        <end position="168"/>
    </location>
</feature>
<accession>A0A2R5ERB2</accession>
<proteinExistence type="inferred from homology"/>
<dbReference type="RefSeq" id="WP_087569984.1">
    <property type="nucleotide sequence ID" value="NZ_BDQX01000031.1"/>
</dbReference>
<keyword evidence="3" id="KW-1003">Cell membrane</keyword>
<keyword evidence="10" id="KW-1185">Reference proteome</keyword>
<comment type="similarity">
    <text evidence="7">Belongs to the binding-protein-dependent transport system permease family.</text>
</comment>
<keyword evidence="2 7" id="KW-0813">Transport</keyword>
<dbReference type="Proteomes" id="UP000245202">
    <property type="component" value="Unassembled WGS sequence"/>
</dbReference>